<comment type="caution">
    <text evidence="15">The sequence shown here is derived from an EMBL/GenBank/DDBJ whole genome shotgun (WGS) entry which is preliminary data.</text>
</comment>
<evidence type="ECO:0000256" key="11">
    <source>
        <dbReference type="ARBA" id="ARBA00023180"/>
    </source>
</evidence>
<dbReference type="FunFam" id="3.40.50.11660:FF:000004">
    <property type="entry name" value="Glycoprotein 3-alpha-L-fucosyltransferase A"/>
    <property type="match status" value="1"/>
</dbReference>
<evidence type="ECO:0000256" key="10">
    <source>
        <dbReference type="ARBA" id="ARBA00023136"/>
    </source>
</evidence>
<organism evidence="15 16">
    <name type="scientific">Armadillidium nasatum</name>
    <dbReference type="NCBI Taxonomy" id="96803"/>
    <lineage>
        <taxon>Eukaryota</taxon>
        <taxon>Metazoa</taxon>
        <taxon>Ecdysozoa</taxon>
        <taxon>Arthropoda</taxon>
        <taxon>Crustacea</taxon>
        <taxon>Multicrustacea</taxon>
        <taxon>Malacostraca</taxon>
        <taxon>Eumalacostraca</taxon>
        <taxon>Peracarida</taxon>
        <taxon>Isopoda</taxon>
        <taxon>Oniscidea</taxon>
        <taxon>Crinocheta</taxon>
        <taxon>Armadillidiidae</taxon>
        <taxon>Armadillidium</taxon>
    </lineage>
</organism>
<keyword evidence="6 12" id="KW-0812">Transmembrane</keyword>
<name>A0A5N5TN38_9CRUS</name>
<evidence type="ECO:0000256" key="7">
    <source>
        <dbReference type="ARBA" id="ARBA00022968"/>
    </source>
</evidence>
<dbReference type="Proteomes" id="UP000326759">
    <property type="component" value="Unassembled WGS sequence"/>
</dbReference>
<dbReference type="InterPro" id="IPR001503">
    <property type="entry name" value="Glyco_trans_10"/>
</dbReference>
<dbReference type="Pfam" id="PF00852">
    <property type="entry name" value="Glyco_transf_10"/>
    <property type="match status" value="1"/>
</dbReference>
<gene>
    <name evidence="15" type="primary">FucTC_6</name>
    <name evidence="15" type="ORF">Anas_06463</name>
</gene>
<sequence length="355" mass="42763">VENKSFHFEDLYFKRILETFKKYSRKKYVPQKIFKEDIPRFLLVTNDLKPVDYWNNQFHHITSECPLPCKFTRNVSEVKNVDAVVIHLDTLLSRSILEYNLGARDPKQPWVMMTFETPLMANKTYRLRYNDFNYLFNRTMTYRRDSDVIITHGFVVSQEDSKYLPYHWRVSWEHTQSIYTKPSKVAVGTLLSNCKDTSGRLQYIKMLQKYIDVDIYGDCGKLKCGTPLYVASRYKPYTDRCLKKLGREYKFYLAFENSFCKDYGSEKIYNILYYPVVPIVYGGIKYSEILPPHSYINAADYSPEELADYLNFLLENPQEYNRYFEWKDRYVIVDYWWRENHLRFVYQTSRPKFLQ</sequence>
<reference evidence="15 16" key="1">
    <citation type="journal article" date="2019" name="PLoS Biol.">
        <title>Sex chromosomes control vertical transmission of feminizing Wolbachia symbionts in an isopod.</title>
        <authorList>
            <person name="Becking T."/>
            <person name="Chebbi M.A."/>
            <person name="Giraud I."/>
            <person name="Moumen B."/>
            <person name="Laverre T."/>
            <person name="Caubet Y."/>
            <person name="Peccoud J."/>
            <person name="Gilbert C."/>
            <person name="Cordaux R."/>
        </authorList>
    </citation>
    <scope>NUCLEOTIDE SEQUENCE [LARGE SCALE GENOMIC DNA]</scope>
    <source>
        <strain evidence="15">ANa2</strain>
        <tissue evidence="15">Whole body excluding digestive tract and cuticle</tissue>
    </source>
</reference>
<evidence type="ECO:0000313" key="16">
    <source>
        <dbReference type="Proteomes" id="UP000326759"/>
    </source>
</evidence>
<dbReference type="AlphaFoldDB" id="A0A5N5TN38"/>
<dbReference type="SUPFAM" id="SSF53756">
    <property type="entry name" value="UDP-Glycosyltransferase/glycogen phosphorylase"/>
    <property type="match status" value="1"/>
</dbReference>
<keyword evidence="9 12" id="KW-0333">Golgi apparatus</keyword>
<protein>
    <recommendedName>
        <fullName evidence="12">Fucosyltransferase</fullName>
        <ecNumber evidence="12">2.4.1.-</ecNumber>
    </recommendedName>
</protein>
<feature type="domain" description="Fucosyltransferase C-terminal" evidence="13">
    <location>
        <begin position="186"/>
        <end position="339"/>
    </location>
</feature>
<evidence type="ECO:0000256" key="3">
    <source>
        <dbReference type="ARBA" id="ARBA00008919"/>
    </source>
</evidence>
<dbReference type="InterPro" id="IPR055270">
    <property type="entry name" value="Glyco_tran_10_C"/>
</dbReference>
<evidence type="ECO:0000256" key="5">
    <source>
        <dbReference type="ARBA" id="ARBA00022679"/>
    </source>
</evidence>
<keyword evidence="10" id="KW-0472">Membrane</keyword>
<dbReference type="EMBL" id="SEYY01000294">
    <property type="protein sequence ID" value="KAB7507585.1"/>
    <property type="molecule type" value="Genomic_DNA"/>
</dbReference>
<dbReference type="GO" id="GO:0032580">
    <property type="term" value="C:Golgi cisterna membrane"/>
    <property type="evidence" value="ECO:0007669"/>
    <property type="project" value="UniProtKB-SubCell"/>
</dbReference>
<evidence type="ECO:0000313" key="15">
    <source>
        <dbReference type="EMBL" id="KAB7507585.1"/>
    </source>
</evidence>
<feature type="domain" description="Fucosyltransferase N-terminal" evidence="14">
    <location>
        <begin position="53"/>
        <end position="152"/>
    </location>
</feature>
<dbReference type="Pfam" id="PF17039">
    <property type="entry name" value="Glyco_tran_10_N"/>
    <property type="match status" value="1"/>
</dbReference>
<evidence type="ECO:0000256" key="2">
    <source>
        <dbReference type="ARBA" id="ARBA00004922"/>
    </source>
</evidence>
<keyword evidence="11" id="KW-0325">Glycoprotein</keyword>
<evidence type="ECO:0000256" key="1">
    <source>
        <dbReference type="ARBA" id="ARBA00004447"/>
    </source>
</evidence>
<dbReference type="GO" id="GO:0008417">
    <property type="term" value="F:fucosyltransferase activity"/>
    <property type="evidence" value="ECO:0007669"/>
    <property type="project" value="InterPro"/>
</dbReference>
<proteinExistence type="inferred from homology"/>
<evidence type="ECO:0000256" key="9">
    <source>
        <dbReference type="ARBA" id="ARBA00023034"/>
    </source>
</evidence>
<dbReference type="PANTHER" id="PTHR48438">
    <property type="entry name" value="ALPHA-(1,3)-FUCOSYLTRANSFERASE C-RELATED"/>
    <property type="match status" value="1"/>
</dbReference>
<evidence type="ECO:0000256" key="6">
    <source>
        <dbReference type="ARBA" id="ARBA00022692"/>
    </source>
</evidence>
<dbReference type="UniPathway" id="UPA00378"/>
<evidence type="ECO:0000256" key="8">
    <source>
        <dbReference type="ARBA" id="ARBA00022989"/>
    </source>
</evidence>
<feature type="non-terminal residue" evidence="15">
    <location>
        <position position="1"/>
    </location>
</feature>
<keyword evidence="16" id="KW-1185">Reference proteome</keyword>
<evidence type="ECO:0000256" key="12">
    <source>
        <dbReference type="RuleBase" id="RU003832"/>
    </source>
</evidence>
<comment type="subcellular location">
    <subcellularLocation>
        <location evidence="1 12">Golgi apparatus</location>
        <location evidence="1 12">Golgi stack membrane</location>
        <topology evidence="1 12">Single-pass type II membrane protein</topology>
    </subcellularLocation>
</comment>
<dbReference type="PANTHER" id="PTHR48438:SF1">
    <property type="entry name" value="ALPHA-(1,3)-FUCOSYLTRANSFERASE C-RELATED"/>
    <property type="match status" value="1"/>
</dbReference>
<comment type="pathway">
    <text evidence="2">Protein modification; protein glycosylation.</text>
</comment>
<keyword evidence="5 12" id="KW-0808">Transferase</keyword>
<comment type="similarity">
    <text evidence="3 12">Belongs to the glycosyltransferase 10 family.</text>
</comment>
<evidence type="ECO:0000256" key="4">
    <source>
        <dbReference type="ARBA" id="ARBA00022676"/>
    </source>
</evidence>
<dbReference type="InterPro" id="IPR038577">
    <property type="entry name" value="GT10-like_C_sf"/>
</dbReference>
<dbReference type="EC" id="2.4.1.-" evidence="12"/>
<accession>A0A5N5TN38</accession>
<keyword evidence="4 12" id="KW-0328">Glycosyltransferase</keyword>
<evidence type="ECO:0000259" key="13">
    <source>
        <dbReference type="Pfam" id="PF00852"/>
    </source>
</evidence>
<evidence type="ECO:0000259" key="14">
    <source>
        <dbReference type="Pfam" id="PF17039"/>
    </source>
</evidence>
<dbReference type="OrthoDB" id="427096at2759"/>
<dbReference type="InterPro" id="IPR031481">
    <property type="entry name" value="Glyco_tran_10_N"/>
</dbReference>
<keyword evidence="7" id="KW-0735">Signal-anchor</keyword>
<dbReference type="Gene3D" id="3.40.50.11660">
    <property type="entry name" value="Glycosyl transferase family 10, C-terminal domain"/>
    <property type="match status" value="1"/>
</dbReference>
<keyword evidence="8" id="KW-1133">Transmembrane helix</keyword>